<dbReference type="InterPro" id="IPR045340">
    <property type="entry name" value="DUF6533"/>
</dbReference>
<proteinExistence type="predicted"/>
<protein>
    <recommendedName>
        <fullName evidence="3">DUF6533 domain-containing protein</fullName>
    </recommendedName>
</protein>
<keyword evidence="2" id="KW-1133">Transmembrane helix</keyword>
<dbReference type="Pfam" id="PF20151">
    <property type="entry name" value="DUF6533"/>
    <property type="match status" value="1"/>
</dbReference>
<evidence type="ECO:0000313" key="4">
    <source>
        <dbReference type="EMBL" id="CCM00311.1"/>
    </source>
</evidence>
<feature type="transmembrane region" description="Helical" evidence="2">
    <location>
        <begin position="125"/>
        <end position="144"/>
    </location>
</feature>
<dbReference type="Proteomes" id="UP000006352">
    <property type="component" value="Unassembled WGS sequence"/>
</dbReference>
<evidence type="ECO:0000256" key="2">
    <source>
        <dbReference type="SAM" id="Phobius"/>
    </source>
</evidence>
<evidence type="ECO:0000259" key="3">
    <source>
        <dbReference type="Pfam" id="PF20151"/>
    </source>
</evidence>
<reference evidence="4 5" key="1">
    <citation type="journal article" date="2012" name="Appl. Environ. Microbiol.">
        <title>Short-read sequencing for genomic analysis of the brown rot fungus Fibroporia radiculosa.</title>
        <authorList>
            <person name="Tang J.D."/>
            <person name="Perkins A.D."/>
            <person name="Sonstegard T.S."/>
            <person name="Schroeder S.G."/>
            <person name="Burgess S.C."/>
            <person name="Diehl S.V."/>
        </authorList>
    </citation>
    <scope>NUCLEOTIDE SEQUENCE [LARGE SCALE GENOMIC DNA]</scope>
    <source>
        <strain evidence="4 5">TFFH 294</strain>
    </source>
</reference>
<feature type="compositionally biased region" description="Basic and acidic residues" evidence="1">
    <location>
        <begin position="382"/>
        <end position="392"/>
    </location>
</feature>
<sequence>MSSSSDPDSMQKVIISLLRANYISNYCELAVASIIFYDYAITLGQEIQLIWGRKPTSAIIIFFLNRYVVFAFGIVAILGTFAWSTDAGCACAAVIYLYDITSLALYGIIPLFSSLRVYAVSDGNWLLAMLTLMLGLVPLATNMFSAIRTSRPFVEFVGDLPVCTFTQFYSNSTHYKRVRVCGNLDIEFTVATRTCAIASDAIVLLVTWWKTYSIKKDADRAHLKSSVATLLLRDGTIYFLALLTLNIIQMLTAVVFMHSNVVYVSIFLIPLPAVLTSRFLLDLRQVHDAGSPAPASESSASLEEYPDFTLTSGIHTTAGAGERAHVDIATAAGSSQPAALLTYGRMNAFMDMGAPVYGGTFITATIAASTGSDQSADNVVESSREDVEDKSN</sequence>
<feature type="transmembrane region" description="Helical" evidence="2">
    <location>
        <begin position="59"/>
        <end position="83"/>
    </location>
</feature>
<keyword evidence="2" id="KW-0472">Membrane</keyword>
<feature type="transmembrane region" description="Helical" evidence="2">
    <location>
        <begin position="262"/>
        <end position="281"/>
    </location>
</feature>
<gene>
    <name evidence="4" type="ORF">FIBRA_02341</name>
</gene>
<dbReference type="AlphaFoldDB" id="J4I903"/>
<feature type="transmembrane region" description="Helical" evidence="2">
    <location>
        <begin position="95"/>
        <end position="119"/>
    </location>
</feature>
<feature type="domain" description="DUF6533" evidence="3">
    <location>
        <begin position="26"/>
        <end position="70"/>
    </location>
</feature>
<evidence type="ECO:0000256" key="1">
    <source>
        <dbReference type="SAM" id="MobiDB-lite"/>
    </source>
</evidence>
<feature type="region of interest" description="Disordered" evidence="1">
    <location>
        <begin position="372"/>
        <end position="392"/>
    </location>
</feature>
<dbReference type="EMBL" id="HE796978">
    <property type="protein sequence ID" value="CCM00311.1"/>
    <property type="molecule type" value="Genomic_DNA"/>
</dbReference>
<feature type="transmembrane region" description="Helical" evidence="2">
    <location>
        <begin position="20"/>
        <end position="39"/>
    </location>
</feature>
<dbReference type="OrthoDB" id="2802397at2759"/>
<feature type="transmembrane region" description="Helical" evidence="2">
    <location>
        <begin position="237"/>
        <end position="256"/>
    </location>
</feature>
<name>J4I903_9APHY</name>
<evidence type="ECO:0000313" key="5">
    <source>
        <dbReference type="Proteomes" id="UP000006352"/>
    </source>
</evidence>
<dbReference type="InParanoid" id="J4I903"/>
<dbReference type="GeneID" id="24095222"/>
<dbReference type="STRING" id="599839.J4I903"/>
<dbReference type="RefSeq" id="XP_012179594.1">
    <property type="nucleotide sequence ID" value="XM_012324204.1"/>
</dbReference>
<feature type="compositionally biased region" description="Polar residues" evidence="1">
    <location>
        <begin position="372"/>
        <end position="381"/>
    </location>
</feature>
<keyword evidence="5" id="KW-1185">Reference proteome</keyword>
<dbReference type="HOGENOM" id="CLU_053360_2_0_1"/>
<organism evidence="4 5">
    <name type="scientific">Fibroporia radiculosa</name>
    <dbReference type="NCBI Taxonomy" id="599839"/>
    <lineage>
        <taxon>Eukaryota</taxon>
        <taxon>Fungi</taxon>
        <taxon>Dikarya</taxon>
        <taxon>Basidiomycota</taxon>
        <taxon>Agaricomycotina</taxon>
        <taxon>Agaricomycetes</taxon>
        <taxon>Polyporales</taxon>
        <taxon>Fibroporiaceae</taxon>
        <taxon>Fibroporia</taxon>
    </lineage>
</organism>
<accession>J4I903</accession>
<keyword evidence="2" id="KW-0812">Transmembrane</keyword>